<dbReference type="EMBL" id="BQNL01000001">
    <property type="protein sequence ID" value="GKH13597.1"/>
    <property type="molecule type" value="Genomic_DNA"/>
</dbReference>
<name>A0AA37NI97_BACUN</name>
<dbReference type="Proteomes" id="UP001055048">
    <property type="component" value="Unassembled WGS sequence"/>
</dbReference>
<dbReference type="AlphaFoldDB" id="A0AA37NI97"/>
<reference evidence="1" key="1">
    <citation type="submission" date="2022-01" db="EMBL/GenBank/DDBJ databases">
        <title>Novel bile acid biosynthetic pathways are enriched in the microbiome of centenarians.</title>
        <authorList>
            <person name="Sato Y."/>
            <person name="Atarashi K."/>
            <person name="Plichta R.D."/>
            <person name="Arai Y."/>
            <person name="Sasajima S."/>
            <person name="Kearney M.S."/>
            <person name="Suda W."/>
            <person name="Takeshita K."/>
            <person name="Sasaki T."/>
            <person name="Okamoto S."/>
            <person name="Skelly N.A."/>
            <person name="Okamura Y."/>
            <person name="Vlamakis H."/>
            <person name="Li Y."/>
            <person name="Tanoue T."/>
            <person name="Takei H."/>
            <person name="Nittono H."/>
            <person name="Narushima S."/>
            <person name="Irie J."/>
            <person name="Itoh H."/>
            <person name="Moriya K."/>
            <person name="Sugiura Y."/>
            <person name="Suematsu M."/>
            <person name="Moritoki N."/>
            <person name="Shibata S."/>
            <person name="Littman R.D."/>
            <person name="Fischbach A.M."/>
            <person name="Uwamino Y."/>
            <person name="Inoue T."/>
            <person name="Honda A."/>
            <person name="Hattori M."/>
            <person name="Murai T."/>
            <person name="Xavier J.R."/>
            <person name="Hirose N."/>
            <person name="Honda K."/>
        </authorList>
    </citation>
    <scope>NUCLEOTIDE SEQUENCE</scope>
    <source>
        <strain evidence="1">CE91-St12</strain>
    </source>
</reference>
<proteinExistence type="predicted"/>
<accession>A0AA37NI97</accession>
<sequence>MEEMMYLSVRLGCAVYLLYKVWGQKARIREWCDLLYTPVKKEETVPAVSGDEPDVMGSTRFVYLDEDAGKTAAPFMSHPLEMGTDYLGEEEGIPSDAVECSLPLEKMRMLQEEQEELERPVPETDAVTQAVTLDDLSLVGDVLMKVDGADRDNGKASAAARTLLAIRDTDLFDVFISQAGNEEAVNRLLEKYLDEDGRPLDKERKRHGNDKGIDWRKLI</sequence>
<organism evidence="1 2">
    <name type="scientific">Bacteroides uniformis</name>
    <dbReference type="NCBI Taxonomy" id="820"/>
    <lineage>
        <taxon>Bacteria</taxon>
        <taxon>Pseudomonadati</taxon>
        <taxon>Bacteroidota</taxon>
        <taxon>Bacteroidia</taxon>
        <taxon>Bacteroidales</taxon>
        <taxon>Bacteroidaceae</taxon>
        <taxon>Bacteroides</taxon>
    </lineage>
</organism>
<evidence type="ECO:0000313" key="2">
    <source>
        <dbReference type="Proteomes" id="UP001055048"/>
    </source>
</evidence>
<gene>
    <name evidence="1" type="ORF">CE91St12_18070</name>
</gene>
<protein>
    <recommendedName>
        <fullName evidence="3">DUF4122 domain-containing protein</fullName>
    </recommendedName>
</protein>
<comment type="caution">
    <text evidence="1">The sequence shown here is derived from an EMBL/GenBank/DDBJ whole genome shotgun (WGS) entry which is preliminary data.</text>
</comment>
<evidence type="ECO:0008006" key="3">
    <source>
        <dbReference type="Google" id="ProtNLM"/>
    </source>
</evidence>
<dbReference type="RefSeq" id="WP_244074490.1">
    <property type="nucleotide sequence ID" value="NZ_BQNL01000001.1"/>
</dbReference>
<dbReference type="InterPro" id="IPR025190">
    <property type="entry name" value="DUF4122"/>
</dbReference>
<dbReference type="Pfam" id="PF13498">
    <property type="entry name" value="DUF4122"/>
    <property type="match status" value="1"/>
</dbReference>
<evidence type="ECO:0000313" key="1">
    <source>
        <dbReference type="EMBL" id="GKH13597.1"/>
    </source>
</evidence>